<comment type="subcellular location">
    <subcellularLocation>
        <location evidence="1">Cell membrane</location>
        <topology evidence="1">Multi-pass membrane protein</topology>
    </subcellularLocation>
</comment>
<keyword evidence="4 6" id="KW-1133">Transmembrane helix</keyword>
<feature type="transmembrane region" description="Helical" evidence="6">
    <location>
        <begin position="46"/>
        <end position="67"/>
    </location>
</feature>
<evidence type="ECO:0000256" key="3">
    <source>
        <dbReference type="ARBA" id="ARBA00022692"/>
    </source>
</evidence>
<keyword evidence="2" id="KW-1003">Cell membrane</keyword>
<proteinExistence type="predicted"/>
<reference evidence="7 8" key="1">
    <citation type="submission" date="2020-05" db="EMBL/GenBank/DDBJ databases">
        <title>MicrobeNet Type strains.</title>
        <authorList>
            <person name="Nicholson A.C."/>
        </authorList>
    </citation>
    <scope>NUCLEOTIDE SEQUENCE [LARGE SCALE GENOMIC DNA]</scope>
    <source>
        <strain evidence="7 8">JCM 3224</strain>
    </source>
</reference>
<evidence type="ECO:0000256" key="1">
    <source>
        <dbReference type="ARBA" id="ARBA00004651"/>
    </source>
</evidence>
<dbReference type="EMBL" id="JABELX010000009">
    <property type="protein sequence ID" value="NNH73154.1"/>
    <property type="molecule type" value="Genomic_DNA"/>
</dbReference>
<dbReference type="InterPro" id="IPR001851">
    <property type="entry name" value="ABC_transp_permease"/>
</dbReference>
<sequence length="115" mass="12010">MRGVTPGLNLLVGQTGQISRGHGAFLAIEAYSTAVMLDRWDAPHVATVPVAAALTFVLGLALGIPALRLRGLYLALVGGSGAIARIPRTICGSRTQFSPARCRTCVSSSSPWPRP</sequence>
<dbReference type="GO" id="GO:0005886">
    <property type="term" value="C:plasma membrane"/>
    <property type="evidence" value="ECO:0007669"/>
    <property type="project" value="UniProtKB-SubCell"/>
</dbReference>
<dbReference type="InterPro" id="IPR043428">
    <property type="entry name" value="LivM-like"/>
</dbReference>
<name>A0A849C390_9NOCA</name>
<dbReference type="RefSeq" id="WP_067529698.1">
    <property type="nucleotide sequence ID" value="NZ_JABELX010000009.1"/>
</dbReference>
<evidence type="ECO:0000256" key="2">
    <source>
        <dbReference type="ARBA" id="ARBA00022475"/>
    </source>
</evidence>
<evidence type="ECO:0000256" key="5">
    <source>
        <dbReference type="ARBA" id="ARBA00023136"/>
    </source>
</evidence>
<accession>A0A849C390</accession>
<keyword evidence="3 6" id="KW-0812">Transmembrane</keyword>
<organism evidence="7 8">
    <name type="scientific">Nocardia uniformis</name>
    <dbReference type="NCBI Taxonomy" id="53432"/>
    <lineage>
        <taxon>Bacteria</taxon>
        <taxon>Bacillati</taxon>
        <taxon>Actinomycetota</taxon>
        <taxon>Actinomycetes</taxon>
        <taxon>Mycobacteriales</taxon>
        <taxon>Nocardiaceae</taxon>
        <taxon>Nocardia</taxon>
    </lineage>
</organism>
<gene>
    <name evidence="7" type="ORF">HLB23_25390</name>
</gene>
<keyword evidence="5 6" id="KW-0472">Membrane</keyword>
<dbReference type="GO" id="GO:0015658">
    <property type="term" value="F:branched-chain amino acid transmembrane transporter activity"/>
    <property type="evidence" value="ECO:0007669"/>
    <property type="project" value="InterPro"/>
</dbReference>
<evidence type="ECO:0000256" key="4">
    <source>
        <dbReference type="ARBA" id="ARBA00022989"/>
    </source>
</evidence>
<comment type="caution">
    <text evidence="7">The sequence shown here is derived from an EMBL/GenBank/DDBJ whole genome shotgun (WGS) entry which is preliminary data.</text>
</comment>
<protein>
    <submittedName>
        <fullName evidence="7">Uncharacterized protein</fullName>
    </submittedName>
</protein>
<dbReference type="Proteomes" id="UP000586827">
    <property type="component" value="Unassembled WGS sequence"/>
</dbReference>
<evidence type="ECO:0000313" key="8">
    <source>
        <dbReference type="Proteomes" id="UP000586827"/>
    </source>
</evidence>
<evidence type="ECO:0000256" key="6">
    <source>
        <dbReference type="SAM" id="Phobius"/>
    </source>
</evidence>
<evidence type="ECO:0000313" key="7">
    <source>
        <dbReference type="EMBL" id="NNH73154.1"/>
    </source>
</evidence>
<dbReference type="Pfam" id="PF02653">
    <property type="entry name" value="BPD_transp_2"/>
    <property type="match status" value="1"/>
</dbReference>
<dbReference type="PANTHER" id="PTHR30482:SF10">
    <property type="entry name" value="HIGH-AFFINITY BRANCHED-CHAIN AMINO ACID TRANSPORT PROTEIN BRAE"/>
    <property type="match status" value="1"/>
</dbReference>
<dbReference type="PANTHER" id="PTHR30482">
    <property type="entry name" value="HIGH-AFFINITY BRANCHED-CHAIN AMINO ACID TRANSPORT SYSTEM PERMEASE"/>
    <property type="match status" value="1"/>
</dbReference>
<keyword evidence="8" id="KW-1185">Reference proteome</keyword>
<dbReference type="AlphaFoldDB" id="A0A849C390"/>